<keyword evidence="4" id="KW-1185">Reference proteome</keyword>
<gene>
    <name evidence="3" type="ORF">BN53_00480</name>
</gene>
<dbReference type="Proteomes" id="UP000009311">
    <property type="component" value="Unassembled WGS sequence"/>
</dbReference>
<dbReference type="eggNOG" id="ENOG5033DP6">
    <property type="taxonomic scope" value="Bacteria"/>
</dbReference>
<evidence type="ECO:0000256" key="2">
    <source>
        <dbReference type="SAM" id="SignalP"/>
    </source>
</evidence>
<dbReference type="AlphaFoldDB" id="I7LAD5"/>
<evidence type="ECO:0000256" key="1">
    <source>
        <dbReference type="SAM" id="MobiDB-lite"/>
    </source>
</evidence>
<evidence type="ECO:0000313" key="3">
    <source>
        <dbReference type="EMBL" id="CCI84596.1"/>
    </source>
</evidence>
<feature type="chain" id="PRO_5009961937" evidence="2">
    <location>
        <begin position="29"/>
        <end position="173"/>
    </location>
</feature>
<organism evidence="3 4">
    <name type="scientific">Lactobacillus pasteurii DSM 23907 = CRBIP 24.76</name>
    <dbReference type="NCBI Taxonomy" id="1423790"/>
    <lineage>
        <taxon>Bacteria</taxon>
        <taxon>Bacillati</taxon>
        <taxon>Bacillota</taxon>
        <taxon>Bacilli</taxon>
        <taxon>Lactobacillales</taxon>
        <taxon>Lactobacillaceae</taxon>
        <taxon>Lactobacillus</taxon>
    </lineage>
</organism>
<dbReference type="OrthoDB" id="2051413at2"/>
<comment type="caution">
    <text evidence="3">The sequence shown here is derived from an EMBL/GenBank/DDBJ whole genome shotgun (WGS) entry which is preliminary data.</text>
</comment>
<protein>
    <submittedName>
        <fullName evidence="3">Uncharacterized protein</fullName>
    </submittedName>
</protein>
<proteinExistence type="predicted"/>
<keyword evidence="2" id="KW-0732">Signal</keyword>
<dbReference type="EMBL" id="CAKD01000008">
    <property type="protein sequence ID" value="CCI84596.1"/>
    <property type="molecule type" value="Genomic_DNA"/>
</dbReference>
<feature type="signal peptide" evidence="2">
    <location>
        <begin position="1"/>
        <end position="28"/>
    </location>
</feature>
<sequence>MKRFKKLILAIVAPLLVQVFVPLTSVSADQQSVDSSKSIDSTVPYLARDQMGLGSGGVGFGKLGGIAAGAAAIYIGGQAYHNGVAVNKAKLTEKDRRNIPKKDLKDKNHIDTSKFTKKVKGKEAWENPKTGSVIERDNSRTNGHGGSFWKYTKKHETNKRTASLAENGKLLRK</sequence>
<dbReference type="STRING" id="1423790.BN53_00480"/>
<evidence type="ECO:0000313" key="4">
    <source>
        <dbReference type="Proteomes" id="UP000009311"/>
    </source>
</evidence>
<name>I7LAD5_9LACO</name>
<dbReference type="RefSeq" id="WP_009559149.1">
    <property type="nucleotide sequence ID" value="NZ_AYZN01000007.1"/>
</dbReference>
<dbReference type="PATRIC" id="fig|1423790.3.peg.1660"/>
<feature type="region of interest" description="Disordered" evidence="1">
    <location>
        <begin position="128"/>
        <end position="173"/>
    </location>
</feature>
<accession>I7LAD5</accession>
<reference evidence="3 4" key="1">
    <citation type="submission" date="2012-06" db="EMBL/GenBank/DDBJ databases">
        <title>Draft Genome Sequence of Lactobacillus pasteurii CRBIP 24.76T.</title>
        <authorList>
            <person name="Cousin S."/>
            <person name="Bouchier C."/>
            <person name="Loux V."/>
            <person name="Ma L."/>
            <person name="Creno S."/>
            <person name="Bizet C."/>
            <person name="Clermont D."/>
        </authorList>
    </citation>
    <scope>NUCLEOTIDE SEQUENCE [LARGE SCALE GENOMIC DNA]</scope>
    <source>
        <strain evidence="4">CRBIP 24.76T</strain>
    </source>
</reference>